<dbReference type="InterPro" id="IPR012677">
    <property type="entry name" value="Nucleotide-bd_a/b_plait_sf"/>
</dbReference>
<feature type="domain" description="RRM" evidence="8">
    <location>
        <begin position="68"/>
        <end position="148"/>
    </location>
</feature>
<dbReference type="AlphaFoldDB" id="A0AAE9W839"/>
<dbReference type="InterPro" id="IPR035979">
    <property type="entry name" value="RBD_domain_sf"/>
</dbReference>
<evidence type="ECO:0000313" key="11">
    <source>
        <dbReference type="Proteomes" id="UP001212411"/>
    </source>
</evidence>
<gene>
    <name evidence="10" type="primary">rbm10</name>
    <name evidence="10" type="ORF">SOMG_01975</name>
</gene>
<dbReference type="GO" id="GO:0000398">
    <property type="term" value="P:mRNA splicing, via spliceosome"/>
    <property type="evidence" value="ECO:0007669"/>
    <property type="project" value="TreeGrafter"/>
</dbReference>
<dbReference type="PANTHER" id="PTHR13948:SF3">
    <property type="entry name" value="FI21118P1"/>
    <property type="match status" value="1"/>
</dbReference>
<dbReference type="KEGG" id="som:SOMG_01975"/>
<dbReference type="PROSITE" id="PS50102">
    <property type="entry name" value="RRM"/>
    <property type="match status" value="1"/>
</dbReference>
<name>A0AAE9W839_9SCHI</name>
<dbReference type="EMBL" id="CP115611">
    <property type="protein sequence ID" value="WBW71474.1"/>
    <property type="molecule type" value="Genomic_DNA"/>
</dbReference>
<dbReference type="PROSITE" id="PS50199">
    <property type="entry name" value="ZF_RANBP2_2"/>
    <property type="match status" value="1"/>
</dbReference>
<evidence type="ECO:0000256" key="4">
    <source>
        <dbReference type="ARBA" id="ARBA00022833"/>
    </source>
</evidence>
<dbReference type="SMART" id="SM00547">
    <property type="entry name" value="ZnF_RBZ"/>
    <property type="match status" value="1"/>
</dbReference>
<dbReference type="PANTHER" id="PTHR13948">
    <property type="entry name" value="RNA-BINDING PROTEIN"/>
    <property type="match status" value="1"/>
</dbReference>
<dbReference type="SUPFAM" id="SSF54928">
    <property type="entry name" value="RNA-binding domain, RBD"/>
    <property type="match status" value="1"/>
</dbReference>
<keyword evidence="3 7" id="KW-0863">Zinc-finger</keyword>
<dbReference type="Gene3D" id="3.30.70.330">
    <property type="match status" value="1"/>
</dbReference>
<evidence type="ECO:0000259" key="9">
    <source>
        <dbReference type="PROSITE" id="PS50199"/>
    </source>
</evidence>
<comment type="subcellular location">
    <subcellularLocation>
        <location evidence="1">Nucleus</location>
    </subcellularLocation>
</comment>
<keyword evidence="11" id="KW-1185">Reference proteome</keyword>
<protein>
    <submittedName>
        <fullName evidence="10">RNA-binding protein Rbm10</fullName>
    </submittedName>
</protein>
<dbReference type="Gene3D" id="4.10.1060.10">
    <property type="entry name" value="Zinc finger, RanBP2-type"/>
    <property type="match status" value="1"/>
</dbReference>
<evidence type="ECO:0000256" key="7">
    <source>
        <dbReference type="PROSITE-ProRule" id="PRU00322"/>
    </source>
</evidence>
<keyword evidence="5" id="KW-0539">Nucleus</keyword>
<evidence type="ECO:0000259" key="8">
    <source>
        <dbReference type="PROSITE" id="PS50102"/>
    </source>
</evidence>
<dbReference type="SUPFAM" id="SSF90209">
    <property type="entry name" value="Ran binding protein zinc finger-like"/>
    <property type="match status" value="1"/>
</dbReference>
<dbReference type="GO" id="GO:0003723">
    <property type="term" value="F:RNA binding"/>
    <property type="evidence" value="ECO:0007669"/>
    <property type="project" value="UniProtKB-UniRule"/>
</dbReference>
<evidence type="ECO:0000256" key="2">
    <source>
        <dbReference type="ARBA" id="ARBA00022723"/>
    </source>
</evidence>
<sequence>MILGRNNEHKQEKLGSMKKSVSNMDTLVNTERNIIQENGSDMDEDVERKDETNFKANFAPRFAGVPNQEIILQGLASSTDEKHILEVMSETGAEIDSIVLIRDKVTRESKRYSFVKFISLTSSKQWMERYFPSIHIDGRNISVRYSREAREEIDGWKCENCDLLNYSFRDACFKCKTLRSYVDNTERNGSNDAGDIPSLYLLLRNLDRSLTDLTLLKGLSRLECNVQRLFMIRRKKDNLFCSYAIIELSNVDEAAKTLTKARTFIGKPFTIASRKVFVDYIHEGVFVPAQGQVDDWKFPTKDGYRVYWDENLYCSIFIPENVDQEQFKPIEKALKQKKEKRARTTPAEPPSNKKIALTLARWQGAQKELTEDVPELTEEEEKFLLQYIWKSSLICVLCERKFHSWGHILKHLTQSFLHQKNLKNNPLVNAADGFMKRIREIERPDYRDRATERRAIHITDNTDSLKEPNFSPLPDLSLGNKSTEVYSQESLEPTAYLPGVGLGTKNAKVKINMTPVDRVKTRARSLYFENPTE</sequence>
<dbReference type="GeneID" id="80875457"/>
<dbReference type="PROSITE" id="PS01358">
    <property type="entry name" value="ZF_RANBP2_1"/>
    <property type="match status" value="1"/>
</dbReference>
<dbReference type="InterPro" id="IPR000504">
    <property type="entry name" value="RRM_dom"/>
</dbReference>
<dbReference type="InterPro" id="IPR001876">
    <property type="entry name" value="Znf_RanBP2"/>
</dbReference>
<evidence type="ECO:0000256" key="6">
    <source>
        <dbReference type="PROSITE-ProRule" id="PRU00176"/>
    </source>
</evidence>
<evidence type="ECO:0000256" key="3">
    <source>
        <dbReference type="ARBA" id="ARBA00022771"/>
    </source>
</evidence>
<accession>A0AAE9W839</accession>
<dbReference type="Pfam" id="PF00076">
    <property type="entry name" value="RRM_1"/>
    <property type="match status" value="1"/>
</dbReference>
<dbReference type="RefSeq" id="XP_056035717.1">
    <property type="nucleotide sequence ID" value="XM_056180768.1"/>
</dbReference>
<feature type="domain" description="RanBP2-type" evidence="9">
    <location>
        <begin position="150"/>
        <end position="181"/>
    </location>
</feature>
<dbReference type="SMART" id="SM00360">
    <property type="entry name" value="RRM"/>
    <property type="match status" value="2"/>
</dbReference>
<dbReference type="GO" id="GO:0005634">
    <property type="term" value="C:nucleus"/>
    <property type="evidence" value="ECO:0007669"/>
    <property type="project" value="UniProtKB-SubCell"/>
</dbReference>
<keyword evidence="6" id="KW-0694">RNA-binding</keyword>
<proteinExistence type="predicted"/>
<evidence type="ECO:0000313" key="10">
    <source>
        <dbReference type="EMBL" id="WBW71474.1"/>
    </source>
</evidence>
<keyword evidence="4" id="KW-0862">Zinc</keyword>
<organism evidence="10 11">
    <name type="scientific">Schizosaccharomyces osmophilus</name>
    <dbReference type="NCBI Taxonomy" id="2545709"/>
    <lineage>
        <taxon>Eukaryota</taxon>
        <taxon>Fungi</taxon>
        <taxon>Dikarya</taxon>
        <taxon>Ascomycota</taxon>
        <taxon>Taphrinomycotina</taxon>
        <taxon>Schizosaccharomycetes</taxon>
        <taxon>Schizosaccharomycetales</taxon>
        <taxon>Schizosaccharomycetaceae</taxon>
        <taxon>Schizosaccharomyces</taxon>
    </lineage>
</organism>
<evidence type="ECO:0000256" key="5">
    <source>
        <dbReference type="ARBA" id="ARBA00023242"/>
    </source>
</evidence>
<keyword evidence="2" id="KW-0479">Metal-binding</keyword>
<evidence type="ECO:0000256" key="1">
    <source>
        <dbReference type="ARBA" id="ARBA00004123"/>
    </source>
</evidence>
<dbReference type="InterPro" id="IPR036443">
    <property type="entry name" value="Znf_RanBP2_sf"/>
</dbReference>
<dbReference type="GO" id="GO:0008270">
    <property type="term" value="F:zinc ion binding"/>
    <property type="evidence" value="ECO:0007669"/>
    <property type="project" value="UniProtKB-KW"/>
</dbReference>
<reference evidence="10 11" key="1">
    <citation type="journal article" date="2023" name="G3 (Bethesda)">
        <title>A high-quality reference genome for the fission yeast Schizosaccharomyces osmophilus.</title>
        <authorList>
            <person name="Jia G.S."/>
            <person name="Zhang W.C."/>
            <person name="Liang Y."/>
            <person name="Liu X.H."/>
            <person name="Rhind N."/>
            <person name="Pidoux A."/>
            <person name="Brysch-Herzberg M."/>
            <person name="Du L.L."/>
        </authorList>
    </citation>
    <scope>NUCLEOTIDE SEQUENCE [LARGE SCALE GENOMIC DNA]</scope>
    <source>
        <strain evidence="10 11">CBS 15793</strain>
    </source>
</reference>
<dbReference type="Proteomes" id="UP001212411">
    <property type="component" value="Chromosome 1"/>
</dbReference>